<evidence type="ECO:0000256" key="1">
    <source>
        <dbReference type="SAM" id="MobiDB-lite"/>
    </source>
</evidence>
<feature type="region of interest" description="Disordered" evidence="1">
    <location>
        <begin position="244"/>
        <end position="322"/>
    </location>
</feature>
<feature type="compositionally biased region" description="Polar residues" evidence="1">
    <location>
        <begin position="250"/>
        <end position="261"/>
    </location>
</feature>
<protein>
    <submittedName>
        <fullName evidence="2">OLC1v1005410C1</fullName>
    </submittedName>
</protein>
<proteinExistence type="predicted"/>
<evidence type="ECO:0000313" key="2">
    <source>
        <dbReference type="EMBL" id="CAI9106286.1"/>
    </source>
</evidence>
<dbReference type="AlphaFoldDB" id="A0AAV1DEJ6"/>
<dbReference type="Gene3D" id="2.40.50.140">
    <property type="entry name" value="Nucleic acid-binding proteins"/>
    <property type="match status" value="1"/>
</dbReference>
<sequence length="322" mass="36212">MDNKTGRVLFALKFGIIKEFNGKRYVQNAKFGGKVFLDLDIDVFNSYRQRMLDVDGLGNDSNRITQMDSQTTITKRDAFLNGFQRMNLSEITLVEEKGWATRDQSSGKHDTDSEISQDTGVYTGFKCAQCKNERAVFSPMFKINVRVIDSTGCATFLLWDNDVKHLIHRTALELRRKQAEMKIESTQEDDAYPIEINAMLNKQCLFKLDISPSNNPNLPSDIKVAKMTNDPDIISEFLAIHRQDMGGGSDMTTTPARNNTRVTEESKNIASQSGDSEQVNEELVTTASSPISKGKMKNLDTPPSTVQSANTRKRKMVLDDDE</sequence>
<feature type="compositionally biased region" description="Polar residues" evidence="1">
    <location>
        <begin position="301"/>
        <end position="310"/>
    </location>
</feature>
<dbReference type="InterPro" id="IPR012340">
    <property type="entry name" value="NA-bd_OB-fold"/>
</dbReference>
<keyword evidence="3" id="KW-1185">Reference proteome</keyword>
<reference evidence="2" key="1">
    <citation type="submission" date="2023-03" db="EMBL/GenBank/DDBJ databases">
        <authorList>
            <person name="Julca I."/>
        </authorList>
    </citation>
    <scope>NUCLEOTIDE SEQUENCE</scope>
</reference>
<name>A0AAV1DEJ6_OLDCO</name>
<feature type="compositionally biased region" description="Polar residues" evidence="1">
    <location>
        <begin position="268"/>
        <end position="291"/>
    </location>
</feature>
<dbReference type="Proteomes" id="UP001161247">
    <property type="component" value="Chromosome 5"/>
</dbReference>
<dbReference type="EMBL" id="OX459122">
    <property type="protein sequence ID" value="CAI9106286.1"/>
    <property type="molecule type" value="Genomic_DNA"/>
</dbReference>
<evidence type="ECO:0000313" key="3">
    <source>
        <dbReference type="Proteomes" id="UP001161247"/>
    </source>
</evidence>
<dbReference type="SUPFAM" id="SSF50249">
    <property type="entry name" value="Nucleic acid-binding proteins"/>
    <property type="match status" value="1"/>
</dbReference>
<organism evidence="2 3">
    <name type="scientific">Oldenlandia corymbosa var. corymbosa</name>
    <dbReference type="NCBI Taxonomy" id="529605"/>
    <lineage>
        <taxon>Eukaryota</taxon>
        <taxon>Viridiplantae</taxon>
        <taxon>Streptophyta</taxon>
        <taxon>Embryophyta</taxon>
        <taxon>Tracheophyta</taxon>
        <taxon>Spermatophyta</taxon>
        <taxon>Magnoliopsida</taxon>
        <taxon>eudicotyledons</taxon>
        <taxon>Gunneridae</taxon>
        <taxon>Pentapetalae</taxon>
        <taxon>asterids</taxon>
        <taxon>lamiids</taxon>
        <taxon>Gentianales</taxon>
        <taxon>Rubiaceae</taxon>
        <taxon>Rubioideae</taxon>
        <taxon>Spermacoceae</taxon>
        <taxon>Hedyotis-Oldenlandia complex</taxon>
        <taxon>Oldenlandia</taxon>
    </lineage>
</organism>
<gene>
    <name evidence="2" type="ORF">OLC1_LOCUS14807</name>
</gene>
<accession>A0AAV1DEJ6</accession>